<keyword evidence="3" id="KW-1185">Reference proteome</keyword>
<organism evidence="2 3">
    <name type="scientific">Desulfonatronospira thiodismutans ASO3-1</name>
    <dbReference type="NCBI Taxonomy" id="555779"/>
    <lineage>
        <taxon>Bacteria</taxon>
        <taxon>Pseudomonadati</taxon>
        <taxon>Thermodesulfobacteriota</taxon>
        <taxon>Desulfovibrionia</taxon>
        <taxon>Desulfovibrionales</taxon>
        <taxon>Desulfonatronovibrionaceae</taxon>
        <taxon>Desulfonatronospira</taxon>
    </lineage>
</organism>
<proteinExistence type="predicted"/>
<reference evidence="2" key="1">
    <citation type="submission" date="2010-05" db="EMBL/GenBank/DDBJ databases">
        <title>The draft genome of Desulfonatronospira thiodismutans ASO3-1.</title>
        <authorList>
            <consortium name="US DOE Joint Genome Institute (JGI-PGF)"/>
            <person name="Lucas S."/>
            <person name="Copeland A."/>
            <person name="Lapidus A."/>
            <person name="Cheng J.-F."/>
            <person name="Bruce D."/>
            <person name="Goodwin L."/>
            <person name="Pitluck S."/>
            <person name="Chertkov O."/>
            <person name="Brettin T."/>
            <person name="Detter J.C."/>
            <person name="Han C."/>
            <person name="Land M.L."/>
            <person name="Hauser L."/>
            <person name="Kyrpides N."/>
            <person name="Mikhailova N."/>
            <person name="Muyzer G."/>
            <person name="Woyke T."/>
        </authorList>
    </citation>
    <scope>NUCLEOTIDE SEQUENCE [LARGE SCALE GENOMIC DNA]</scope>
    <source>
        <strain evidence="2">ASO3-1</strain>
    </source>
</reference>
<comment type="caution">
    <text evidence="2">The sequence shown here is derived from an EMBL/GenBank/DDBJ whole genome shotgun (WGS) entry which is preliminary data.</text>
</comment>
<accession>D6SND4</accession>
<dbReference type="eggNOG" id="COG4641">
    <property type="taxonomic scope" value="Bacteria"/>
</dbReference>
<dbReference type="Proteomes" id="UP000005496">
    <property type="component" value="Unassembled WGS sequence"/>
</dbReference>
<name>D6SND4_9BACT</name>
<gene>
    <name evidence="2" type="ORF">Dthio_PD1611</name>
</gene>
<evidence type="ECO:0000313" key="3">
    <source>
        <dbReference type="Proteomes" id="UP000005496"/>
    </source>
</evidence>
<dbReference type="InterPro" id="IPR055259">
    <property type="entry name" value="YkvP/CgeB_Glyco_trans-like"/>
</dbReference>
<feature type="domain" description="Spore protein YkvP/CgeB glycosyl transferase-like" evidence="1">
    <location>
        <begin position="208"/>
        <end position="349"/>
    </location>
</feature>
<dbReference type="OrthoDB" id="9791241at2"/>
<dbReference type="AlphaFoldDB" id="D6SND4"/>
<evidence type="ECO:0000313" key="2">
    <source>
        <dbReference type="EMBL" id="EFI34260.1"/>
    </source>
</evidence>
<evidence type="ECO:0000259" key="1">
    <source>
        <dbReference type="Pfam" id="PF13524"/>
    </source>
</evidence>
<sequence length="364" mass="41891">MKRVFEGPAKTSGKKQVTIEGPIAGNRWTWVVESGFYSMGLESAIHFHDCPEPMSRISNRMHHLMRKFGLPGTFVEWETMSNHRLRDMVKKNKTPLVVSLQGLIDRQTVENIRELNPIIRIIYWWGPPVRREDQIDRIMEVDELVDVVALSFNKDLENLRSMGARNVVHLPFAACPYHHRLKVKVTSGSRRKYGRDVMLISPYGEYEEELVRRVSETLGQKVDVWGPGWSDNEWVRANGLIFPPRNLEAYASSTIVINTHGEDFARHDGLNPAFFEIPAAGGFQITEKQAVVDRQDFGRHVATFQDSRELAEKVRYYLHDQGARESMRSALQAHILEHETYGRRLYNLLEYMDSVQAQSQAAKA</sequence>
<dbReference type="Pfam" id="PF13524">
    <property type="entry name" value="Glyco_trans_1_2"/>
    <property type="match status" value="1"/>
</dbReference>
<dbReference type="RefSeq" id="WP_008869588.1">
    <property type="nucleotide sequence ID" value="NZ_ACJN02000002.1"/>
</dbReference>
<protein>
    <recommendedName>
        <fullName evidence="1">Spore protein YkvP/CgeB glycosyl transferase-like domain-containing protein</fullName>
    </recommendedName>
</protein>
<dbReference type="EMBL" id="ACJN02000002">
    <property type="protein sequence ID" value="EFI34260.1"/>
    <property type="molecule type" value="Genomic_DNA"/>
</dbReference>